<dbReference type="SUPFAM" id="SSF48371">
    <property type="entry name" value="ARM repeat"/>
    <property type="match status" value="1"/>
</dbReference>
<organism evidence="2 3">
    <name type="scientific">Natronomonas moolapensis (strain DSM 18674 / CECT 7526 / JCM 14361 / 8.8.11)</name>
    <dbReference type="NCBI Taxonomy" id="268739"/>
    <lineage>
        <taxon>Archaea</taxon>
        <taxon>Methanobacteriati</taxon>
        <taxon>Methanobacteriota</taxon>
        <taxon>Stenosarchaea group</taxon>
        <taxon>Halobacteria</taxon>
        <taxon>Halobacteriales</taxon>
        <taxon>Natronomonadaceae</taxon>
        <taxon>Natronomonas</taxon>
    </lineage>
</organism>
<accession>M1XQG1</accession>
<dbReference type="OrthoDB" id="351156at2157"/>
<feature type="compositionally biased region" description="Basic and acidic residues" evidence="1">
    <location>
        <begin position="1369"/>
        <end position="1384"/>
    </location>
</feature>
<feature type="region of interest" description="Disordered" evidence="1">
    <location>
        <begin position="1080"/>
        <end position="1136"/>
    </location>
</feature>
<feature type="compositionally biased region" description="Low complexity" evidence="1">
    <location>
        <begin position="1106"/>
        <end position="1123"/>
    </location>
</feature>
<dbReference type="Gene3D" id="1.25.10.10">
    <property type="entry name" value="Leucine-rich Repeat Variant"/>
    <property type="match status" value="1"/>
</dbReference>
<dbReference type="KEGG" id="nmo:Nmlp_2189"/>
<dbReference type="Proteomes" id="UP000011867">
    <property type="component" value="Chromosome"/>
</dbReference>
<proteinExistence type="predicted"/>
<feature type="compositionally biased region" description="Low complexity" evidence="1">
    <location>
        <begin position="800"/>
        <end position="809"/>
    </location>
</feature>
<gene>
    <name evidence="2" type="ordered locus">Nmlp_2189</name>
</gene>
<feature type="region of interest" description="Disordered" evidence="1">
    <location>
        <begin position="1369"/>
        <end position="1396"/>
    </location>
</feature>
<dbReference type="GeneID" id="42101587"/>
<sequence>MEDNKIEAIGGALRSDDHRLKAISIISKIDPLPRHLVESWIDDIVFAVEEDNNRYNQYQIYKELKRMTEAYPELATTAVPVVTQELNEELHNLNGKEPSHGKIVNWCTSILQTVIQNTGPDDDFPNFSHSDLDQLLEHGDAAQRSLGYRLLGRIATPQAIRKLVEEPSYEVDSVLNSREVALEEAGRIVASSLCSNGHMRTSDEIVSFSELYATGIISESEGIKHIQNLSLDSLQLDEKDVKEVRTATNRIAAKSKEVAKPIIKKSLALLEQDPEAHRSAWEFLKGVAEGDPNVVSDNSERLSRLLNDADPSSLLNALDVLSFVPRDEPIPVYRTTADQALTDLEQEAKEEDVSWRILSRVAEGAPEVISDNSERISSLIDSAEPNTLSEALDVVSFTSRSGTIRVYHTITERAFSLLEEDLEDRDVVWRFLSRVSKRAPEAILQRSERLIKLIDRREHTDAIEGLGVISTIGRQKSTLPANLGKVALRALESDDQSIVIAAIESVSAAGFYPPPPRLKQLAEGDTKVADKASGVLKELSQRNDESSSSLNQTLRMDKPEIGLFDRTEGDLNLKKRTKEGLWKDVGFGGVRRETVDKVVRHVNRGENAPVVLPYYEPRDVVLIAIAIVLTDPEEERQVGLFSPGSRTHWGMKGEIRKELQRFALSDVAGEVVSAKPIPELVPHAYVWDGEVKNASDGHGPGRFILCKKLRDLKHVSNVDVVLSNLTSRTREDTNERFEDVEDVHPDATFVNTYSYFVKNERDGRPRYGPPLGLDSASTVPGLETIDSAIRGASFDRDSRLNSSLSGSSNPPENSTKDDTEQAIWSIGDDDVRALATSASIKIDHVEAEDISSLLDQVFEKSATLRGVDDGGAGGMIFSRQLFFERLPVPSEDFNEWIRERYYEGERFVPPMIQERIEDVEQRADSVDNLQAVRPLNKSANIFEQIAQILEEQNPMFEALREYIKSGREDGRRVAIFSESPKHAEILRYSLLKREVVTQDELDSATISVVSPDEARWIDPKDVLVVCGVLHKENAGFYLHPRVAQTVVLTYDRTWATMVERHAREFVDTLNGVVAGSDYSPYAYPELSGDSEPEPVNEREVPPDGTSETSSQGSDAQSSASRSATGSQPKSKADILADTIQSVSAREYREESGRYDREVQHYVVETTSGEEVELTNHDRTLRERANLDDVEYHWVSPEALTDGDVFVTIPDELETELWQEQLRNLYEEEISPDHAINHLNDWYNAIEDIRQRVADKLSPDEMDTNSKIHDTIYDRVKGSNDDFDRTKATVRTWFKSVLEADGPIDLVEDPSLTIGPRSYLDIEAIGRAFEYQKLVADPKGIEAAMEGLRTINRQQGHELHDTIKEQMNADKPTRVSEAGTHHTVEEIEEVSEDGDVE</sequence>
<dbReference type="InterPro" id="IPR011989">
    <property type="entry name" value="ARM-like"/>
</dbReference>
<dbReference type="EMBL" id="HF582854">
    <property type="protein sequence ID" value="CCQ36365.1"/>
    <property type="molecule type" value="Genomic_DNA"/>
</dbReference>
<reference evidence="2 3" key="1">
    <citation type="journal article" date="2013" name="Genome Announc.">
        <title>Genome of the haloarchaeon Natronomonas moolapensis, a neutrophilic member of a previously haloalkaliphilic genus.</title>
        <authorList>
            <person name="Dyall-Smith M.L."/>
            <person name="Pfeiffer F."/>
            <person name="Oberwinkler T."/>
            <person name="Klee K."/>
            <person name="Rampp M."/>
            <person name="Palm P."/>
            <person name="Gross K."/>
            <person name="Schuster S.C."/>
            <person name="Oesterhelt D."/>
        </authorList>
    </citation>
    <scope>NUCLEOTIDE SEQUENCE [LARGE SCALE GENOMIC DNA]</scope>
    <source>
        <strain evidence="3">DSM 18674 / JCM 14361 / 8.8.11</strain>
    </source>
</reference>
<feature type="region of interest" description="Disordered" evidence="1">
    <location>
        <begin position="798"/>
        <end position="820"/>
    </location>
</feature>
<dbReference type="eggNOG" id="arCOG06493">
    <property type="taxonomic scope" value="Archaea"/>
</dbReference>
<name>M1XQG1_NATM8</name>
<feature type="compositionally biased region" description="Acidic residues" evidence="1">
    <location>
        <begin position="1385"/>
        <end position="1396"/>
    </location>
</feature>
<evidence type="ECO:0000256" key="1">
    <source>
        <dbReference type="SAM" id="MobiDB-lite"/>
    </source>
</evidence>
<evidence type="ECO:0000313" key="3">
    <source>
        <dbReference type="Proteomes" id="UP000011867"/>
    </source>
</evidence>
<protein>
    <submittedName>
        <fullName evidence="2">Uncharacterized protein</fullName>
    </submittedName>
</protein>
<dbReference type="RefSeq" id="WP_015409166.1">
    <property type="nucleotide sequence ID" value="NC_020388.1"/>
</dbReference>
<dbReference type="STRING" id="268739.Nmlp_2189"/>
<evidence type="ECO:0000313" key="2">
    <source>
        <dbReference type="EMBL" id="CCQ36365.1"/>
    </source>
</evidence>
<dbReference type="InterPro" id="IPR016024">
    <property type="entry name" value="ARM-type_fold"/>
</dbReference>
<dbReference type="HOGENOM" id="CLU_254587_0_0_2"/>
<keyword evidence="3" id="KW-1185">Reference proteome</keyword>